<proteinExistence type="predicted"/>
<feature type="compositionally biased region" description="Basic and acidic residues" evidence="1">
    <location>
        <begin position="1"/>
        <end position="17"/>
    </location>
</feature>
<sequence length="30" mass="3419">MSTEAGQHHDQKEDVNHKPTTVFDRLGALR</sequence>
<name>A0A382C6J8_9ZZZZ</name>
<evidence type="ECO:0000256" key="1">
    <source>
        <dbReference type="SAM" id="MobiDB-lite"/>
    </source>
</evidence>
<accession>A0A382C6J8</accession>
<protein>
    <submittedName>
        <fullName evidence="2">Uncharacterized protein</fullName>
    </submittedName>
</protein>
<reference evidence="2" key="1">
    <citation type="submission" date="2018-05" db="EMBL/GenBank/DDBJ databases">
        <authorList>
            <person name="Lanie J.A."/>
            <person name="Ng W.-L."/>
            <person name="Kazmierczak K.M."/>
            <person name="Andrzejewski T.M."/>
            <person name="Davidsen T.M."/>
            <person name="Wayne K.J."/>
            <person name="Tettelin H."/>
            <person name="Glass J.I."/>
            <person name="Rusch D."/>
            <person name="Podicherti R."/>
            <person name="Tsui H.-C.T."/>
            <person name="Winkler M.E."/>
        </authorList>
    </citation>
    <scope>NUCLEOTIDE SEQUENCE</scope>
</reference>
<dbReference type="EMBL" id="UINC01032792">
    <property type="protein sequence ID" value="SVB21027.1"/>
    <property type="molecule type" value="Genomic_DNA"/>
</dbReference>
<feature type="non-terminal residue" evidence="2">
    <location>
        <position position="30"/>
    </location>
</feature>
<dbReference type="AlphaFoldDB" id="A0A382C6J8"/>
<gene>
    <name evidence="2" type="ORF">METZ01_LOCUS173881</name>
</gene>
<organism evidence="2">
    <name type="scientific">marine metagenome</name>
    <dbReference type="NCBI Taxonomy" id="408172"/>
    <lineage>
        <taxon>unclassified sequences</taxon>
        <taxon>metagenomes</taxon>
        <taxon>ecological metagenomes</taxon>
    </lineage>
</organism>
<feature type="region of interest" description="Disordered" evidence="1">
    <location>
        <begin position="1"/>
        <end position="30"/>
    </location>
</feature>
<evidence type="ECO:0000313" key="2">
    <source>
        <dbReference type="EMBL" id="SVB21027.1"/>
    </source>
</evidence>